<comment type="caution">
    <text evidence="5">The sequence shown here is derived from an EMBL/GenBank/DDBJ whole genome shotgun (WGS) entry which is preliminary data.</text>
</comment>
<dbReference type="CDD" id="cd06529">
    <property type="entry name" value="S24_LexA-like"/>
    <property type="match status" value="1"/>
</dbReference>
<name>A0ABV9Z0X3_9HYPH</name>
<reference evidence="6" key="1">
    <citation type="journal article" date="2019" name="Int. J. Syst. Evol. Microbiol.">
        <title>The Global Catalogue of Microorganisms (GCM) 10K type strain sequencing project: providing services to taxonomists for standard genome sequencing and annotation.</title>
        <authorList>
            <consortium name="The Broad Institute Genomics Platform"/>
            <consortium name="The Broad Institute Genome Sequencing Center for Infectious Disease"/>
            <person name="Wu L."/>
            <person name="Ma J."/>
        </authorList>
    </citation>
    <scope>NUCLEOTIDE SEQUENCE [LARGE SCALE GENOMIC DNA]</scope>
    <source>
        <strain evidence="6">CGMCC 1.16444</strain>
    </source>
</reference>
<evidence type="ECO:0000256" key="2">
    <source>
        <dbReference type="ARBA" id="ARBA00023125"/>
    </source>
</evidence>
<evidence type="ECO:0000256" key="1">
    <source>
        <dbReference type="ARBA" id="ARBA00023015"/>
    </source>
</evidence>
<proteinExistence type="predicted"/>
<feature type="domain" description="Peptidase S24/S26A/S26B/S26C" evidence="4">
    <location>
        <begin position="86"/>
        <end position="203"/>
    </location>
</feature>
<accession>A0ABV9Z0X3</accession>
<dbReference type="PANTHER" id="PTHR40661:SF3">
    <property type="entry name" value="FELS-1 PROPHAGE TRANSCRIPTIONAL REGULATOR"/>
    <property type="match status" value="1"/>
</dbReference>
<dbReference type="Gene3D" id="2.10.109.10">
    <property type="entry name" value="Umud Fragment, subunit A"/>
    <property type="match status" value="1"/>
</dbReference>
<dbReference type="Proteomes" id="UP001595796">
    <property type="component" value="Unassembled WGS sequence"/>
</dbReference>
<sequence length="209" mass="22473">MLTHSRIWAAIDSLAEAHGMSASGLAKRAGLDPTTFNRSKRVAADGRPRWPSTESVSKILAATGSSLESFLDIVAGRGKGANRTVPLIGMAQAGGGGFFTDGGFPVGSGWEEVSLPDIDDDQAYALEISGDSMLPLYRNGDIIVVSPAAKPRRGDRVVVKTKEGEILAKELKRQTAKTVELRSFNSEHPDRVIATKDIAWIQRILWSSQ</sequence>
<protein>
    <submittedName>
        <fullName evidence="5">S24 family peptidase</fullName>
    </submittedName>
</protein>
<dbReference type="EMBL" id="JBHSJF010000005">
    <property type="protein sequence ID" value="MFC5067422.1"/>
    <property type="molecule type" value="Genomic_DNA"/>
</dbReference>
<dbReference type="InterPro" id="IPR039418">
    <property type="entry name" value="LexA-like"/>
</dbReference>
<evidence type="ECO:0000313" key="6">
    <source>
        <dbReference type="Proteomes" id="UP001595796"/>
    </source>
</evidence>
<evidence type="ECO:0000256" key="3">
    <source>
        <dbReference type="ARBA" id="ARBA00023163"/>
    </source>
</evidence>
<dbReference type="PANTHER" id="PTHR40661">
    <property type="match status" value="1"/>
</dbReference>
<dbReference type="Pfam" id="PF00717">
    <property type="entry name" value="Peptidase_S24"/>
    <property type="match status" value="1"/>
</dbReference>
<organism evidence="5 6">
    <name type="scientific">Flaviflagellibacter deserti</name>
    <dbReference type="NCBI Taxonomy" id="2267266"/>
    <lineage>
        <taxon>Bacteria</taxon>
        <taxon>Pseudomonadati</taxon>
        <taxon>Pseudomonadota</taxon>
        <taxon>Alphaproteobacteria</taxon>
        <taxon>Hyphomicrobiales</taxon>
        <taxon>Flaviflagellibacter</taxon>
    </lineage>
</organism>
<dbReference type="RefSeq" id="WP_114956920.1">
    <property type="nucleotide sequence ID" value="NZ_JBHSJF010000005.1"/>
</dbReference>
<keyword evidence="3" id="KW-0804">Transcription</keyword>
<keyword evidence="1" id="KW-0805">Transcription regulation</keyword>
<keyword evidence="2" id="KW-0238">DNA-binding</keyword>
<dbReference type="InterPro" id="IPR036286">
    <property type="entry name" value="LexA/Signal_pep-like_sf"/>
</dbReference>
<gene>
    <name evidence="5" type="ORF">ACFPFW_05265</name>
</gene>
<keyword evidence="6" id="KW-1185">Reference proteome</keyword>
<dbReference type="SUPFAM" id="SSF51306">
    <property type="entry name" value="LexA/Signal peptidase"/>
    <property type="match status" value="1"/>
</dbReference>
<dbReference type="InterPro" id="IPR015927">
    <property type="entry name" value="Peptidase_S24_S26A/B/C"/>
</dbReference>
<evidence type="ECO:0000259" key="4">
    <source>
        <dbReference type="Pfam" id="PF00717"/>
    </source>
</evidence>
<evidence type="ECO:0000313" key="5">
    <source>
        <dbReference type="EMBL" id="MFC5067422.1"/>
    </source>
</evidence>